<keyword evidence="2" id="KW-0378">Hydrolase</keyword>
<reference evidence="6" key="1">
    <citation type="submission" date="2016-10" db="EMBL/GenBank/DDBJ databases">
        <authorList>
            <person name="Varghese N."/>
            <person name="Submissions S."/>
        </authorList>
    </citation>
    <scope>NUCLEOTIDE SEQUENCE [LARGE SCALE GENOMIC DNA]</scope>
    <source>
        <strain evidence="6">IBRC-M10078</strain>
    </source>
</reference>
<dbReference type="InterPro" id="IPR006179">
    <property type="entry name" value="5_nucleotidase/apyrase"/>
</dbReference>
<gene>
    <name evidence="5" type="ORF">SAMN05216565_11362</name>
</gene>
<organism evidence="5 6">
    <name type="scientific">Litchfieldia salsa</name>
    <dbReference type="NCBI Taxonomy" id="930152"/>
    <lineage>
        <taxon>Bacteria</taxon>
        <taxon>Bacillati</taxon>
        <taxon>Bacillota</taxon>
        <taxon>Bacilli</taxon>
        <taxon>Bacillales</taxon>
        <taxon>Bacillaceae</taxon>
        <taxon>Litchfieldia</taxon>
    </lineage>
</organism>
<dbReference type="Pfam" id="PF00149">
    <property type="entry name" value="Metallophos"/>
    <property type="match status" value="1"/>
</dbReference>
<name>A0A1H0WQ41_9BACI</name>
<evidence type="ECO:0000256" key="2">
    <source>
        <dbReference type="RuleBase" id="RU362119"/>
    </source>
</evidence>
<dbReference type="PIRSF" id="PIRSF036361">
    <property type="entry name" value="YunD"/>
    <property type="match status" value="1"/>
</dbReference>
<dbReference type="GO" id="GO:0008768">
    <property type="term" value="F:UDP-sugar diphosphatase activity"/>
    <property type="evidence" value="ECO:0007669"/>
    <property type="project" value="TreeGrafter"/>
</dbReference>
<dbReference type="InterPro" id="IPR029052">
    <property type="entry name" value="Metallo-depent_PP-like"/>
</dbReference>
<dbReference type="InterPro" id="IPR011240">
    <property type="entry name" value="Pesterase_YunD"/>
</dbReference>
<dbReference type="OrthoDB" id="9793179at2"/>
<evidence type="ECO:0000313" key="5">
    <source>
        <dbReference type="EMBL" id="SDP92757.1"/>
    </source>
</evidence>
<dbReference type="PANTHER" id="PTHR11575:SF23">
    <property type="entry name" value="5-NUCLEOTIDASE FAMILY PROTEIN"/>
    <property type="match status" value="1"/>
</dbReference>
<dbReference type="PANTHER" id="PTHR11575">
    <property type="entry name" value="5'-NUCLEOTIDASE-RELATED"/>
    <property type="match status" value="1"/>
</dbReference>
<dbReference type="STRING" id="930152.SAMN05216565_11362"/>
<dbReference type="InterPro" id="IPR004843">
    <property type="entry name" value="Calcineurin-like_PHP"/>
</dbReference>
<evidence type="ECO:0000256" key="1">
    <source>
        <dbReference type="ARBA" id="ARBA00022729"/>
    </source>
</evidence>
<proteinExistence type="inferred from homology"/>
<dbReference type="SUPFAM" id="SSF55816">
    <property type="entry name" value="5'-nucleotidase (syn. UDP-sugar hydrolase), C-terminal domain"/>
    <property type="match status" value="1"/>
</dbReference>
<dbReference type="Pfam" id="PF02872">
    <property type="entry name" value="5_nucleotid_C"/>
    <property type="match status" value="1"/>
</dbReference>
<keyword evidence="1" id="KW-0732">Signal</keyword>
<keyword evidence="6" id="KW-1185">Reference proteome</keyword>
<dbReference type="GO" id="GO:0009166">
    <property type="term" value="P:nucleotide catabolic process"/>
    <property type="evidence" value="ECO:0007669"/>
    <property type="project" value="InterPro"/>
</dbReference>
<dbReference type="PRINTS" id="PR01607">
    <property type="entry name" value="APYRASEFAMLY"/>
</dbReference>
<evidence type="ECO:0000259" key="4">
    <source>
        <dbReference type="Pfam" id="PF02872"/>
    </source>
</evidence>
<protein>
    <submittedName>
        <fullName evidence="5">2',3'-cyclic-nucleotide 2'-phosphodiesterase/5'-or 3'-nucleotidase, 5'-nucleotidase family</fullName>
    </submittedName>
</protein>
<dbReference type="Gene3D" id="3.60.21.10">
    <property type="match status" value="1"/>
</dbReference>
<dbReference type="EMBL" id="FNJU01000013">
    <property type="protein sequence ID" value="SDP92757.1"/>
    <property type="molecule type" value="Genomic_DNA"/>
</dbReference>
<dbReference type="GO" id="GO:0030288">
    <property type="term" value="C:outer membrane-bounded periplasmic space"/>
    <property type="evidence" value="ECO:0007669"/>
    <property type="project" value="TreeGrafter"/>
</dbReference>
<dbReference type="GO" id="GO:0008253">
    <property type="term" value="F:5'-nucleotidase activity"/>
    <property type="evidence" value="ECO:0007669"/>
    <property type="project" value="TreeGrafter"/>
</dbReference>
<feature type="domain" description="5'-Nucleotidase C-terminal" evidence="4">
    <location>
        <begin position="286"/>
        <end position="426"/>
    </location>
</feature>
<dbReference type="Proteomes" id="UP000199159">
    <property type="component" value="Unassembled WGS sequence"/>
</dbReference>
<dbReference type="AlphaFoldDB" id="A0A1H0WQ41"/>
<comment type="similarity">
    <text evidence="2">Belongs to the 5'-nucleotidase family.</text>
</comment>
<sequence>MIETIHIYHTNDLHSHFEQWPKIVHYINKQREKHRQEHEEMFLFDIGDHMDRFHPISEASLGKMNIAFLNELKYDAVTIGNNEGITLPYEALDCLYEEATSDVIVANLYNSEGKIPIWAKPYQVYTTSSGIRLGVIGLTVYYQLFYELLGWEIRDPFEVIKEILKEISGQTDVIVLLSHLGINEDERLAELHDIDVILGGHTHHLLEEGKMINNSLVCGAGKYGMYIGHVELQIVTNTKAVITKRAEVIPTNDLVEESNSTKRTLQLAMEESEIMLGEQITVLKEDLVNNWFKESPLSQMLVETLKDWCEGEIAMINAGIILDSLSKGAISRKDIHRICPHPINPCNVWLKGDKLKEIILQAHTEQMENLRFKGLGFRGEVMGKMIYSGIEIESAKLSDGETHIRSIIINHEPLDHNRTYKISTIDMFTFGYLYPVIRDAKKKEFFMPELLRDLLINKFMDASL</sequence>
<feature type="domain" description="Calcineurin-like phosphoesterase" evidence="3">
    <location>
        <begin position="6"/>
        <end position="204"/>
    </location>
</feature>
<accession>A0A1H0WQ41</accession>
<dbReference type="CDD" id="cd00845">
    <property type="entry name" value="MPP_UshA_N_like"/>
    <property type="match status" value="1"/>
</dbReference>
<dbReference type="SUPFAM" id="SSF56300">
    <property type="entry name" value="Metallo-dependent phosphatases"/>
    <property type="match status" value="1"/>
</dbReference>
<dbReference type="Gene3D" id="3.90.780.10">
    <property type="entry name" value="5'-Nucleotidase, C-terminal domain"/>
    <property type="match status" value="1"/>
</dbReference>
<keyword evidence="2" id="KW-0547">Nucleotide-binding</keyword>
<evidence type="ECO:0000313" key="6">
    <source>
        <dbReference type="Proteomes" id="UP000199159"/>
    </source>
</evidence>
<evidence type="ECO:0000259" key="3">
    <source>
        <dbReference type="Pfam" id="PF00149"/>
    </source>
</evidence>
<dbReference type="InterPro" id="IPR008334">
    <property type="entry name" value="5'-Nucleotdase_C"/>
</dbReference>
<dbReference type="InterPro" id="IPR036907">
    <property type="entry name" value="5'-Nucleotdase_C_sf"/>
</dbReference>
<dbReference type="GO" id="GO:0000166">
    <property type="term" value="F:nucleotide binding"/>
    <property type="evidence" value="ECO:0007669"/>
    <property type="project" value="UniProtKB-KW"/>
</dbReference>